<feature type="domain" description="Carbohydrate kinase PfkB" evidence="4">
    <location>
        <begin position="27"/>
        <end position="292"/>
    </location>
</feature>
<keyword evidence="3 5" id="KW-0418">Kinase</keyword>
<protein>
    <submittedName>
        <fullName evidence="5">Adenosine kinase</fullName>
    </submittedName>
</protein>
<sequence length="313" mass="33885">MTKTALICGSIAFDKIMQYHGRFAETLLADQLHRVNVSFLVPTMRLEYGGCAVNIAYNLQLLGGAPLIMGAIGQDGGDYLERMGKQGLETRAIRTIPDAYTAQCFVTADQDNNQINAFHPGAMQYSHDNSVADMGALRVAIISPDGRDGMIKHAADCAELKVPFMFDPGQQLPMFSGEELIRFIGQASYLACNDYEFEVVMDRTGLSQADIASRLEALVITRGGEGSDIYAGGEHYRIPAVKAENIVDATGCGDAYRAGLLYGITEGLDWPTTGRIASLLGAIKIGSTGGQNHTFTPAEIDEKFEAAFGYKFR</sequence>
<dbReference type="GO" id="GO:0016301">
    <property type="term" value="F:kinase activity"/>
    <property type="evidence" value="ECO:0007669"/>
    <property type="project" value="UniProtKB-KW"/>
</dbReference>
<gene>
    <name evidence="5" type="ORF">SAMN05216204_11899</name>
</gene>
<dbReference type="STRING" id="1164594.SAMN05216204_11899"/>
<keyword evidence="6" id="KW-1185">Reference proteome</keyword>
<keyword evidence="2" id="KW-0808">Transferase</keyword>
<dbReference type="CDD" id="cd01942">
    <property type="entry name" value="ribokinase_group_A"/>
    <property type="match status" value="1"/>
</dbReference>
<dbReference type="SUPFAM" id="SSF53613">
    <property type="entry name" value="Ribokinase-like"/>
    <property type="match status" value="1"/>
</dbReference>
<dbReference type="OrthoDB" id="9779730at2"/>
<dbReference type="EMBL" id="FOLD01000018">
    <property type="protein sequence ID" value="SFD19060.1"/>
    <property type="molecule type" value="Genomic_DNA"/>
</dbReference>
<dbReference type="PANTHER" id="PTHR43085:SF46">
    <property type="entry name" value="ADENOSINE KINASE"/>
    <property type="match status" value="1"/>
</dbReference>
<dbReference type="InterPro" id="IPR029056">
    <property type="entry name" value="Ribokinase-like"/>
</dbReference>
<dbReference type="PANTHER" id="PTHR43085">
    <property type="entry name" value="HEXOKINASE FAMILY MEMBER"/>
    <property type="match status" value="1"/>
</dbReference>
<dbReference type="InterPro" id="IPR002173">
    <property type="entry name" value="Carboh/pur_kinase_PfkB_CS"/>
</dbReference>
<proteinExistence type="inferred from homology"/>
<organism evidence="5 6">
    <name type="scientific">Massilia yuzhufengensis</name>
    <dbReference type="NCBI Taxonomy" id="1164594"/>
    <lineage>
        <taxon>Bacteria</taxon>
        <taxon>Pseudomonadati</taxon>
        <taxon>Pseudomonadota</taxon>
        <taxon>Betaproteobacteria</taxon>
        <taxon>Burkholderiales</taxon>
        <taxon>Oxalobacteraceae</taxon>
        <taxon>Telluria group</taxon>
        <taxon>Massilia</taxon>
    </lineage>
</organism>
<evidence type="ECO:0000256" key="2">
    <source>
        <dbReference type="ARBA" id="ARBA00022679"/>
    </source>
</evidence>
<dbReference type="PROSITE" id="PS00583">
    <property type="entry name" value="PFKB_KINASES_1"/>
    <property type="match status" value="1"/>
</dbReference>
<reference evidence="6" key="1">
    <citation type="submission" date="2016-10" db="EMBL/GenBank/DDBJ databases">
        <authorList>
            <person name="Varghese N."/>
            <person name="Submissions S."/>
        </authorList>
    </citation>
    <scope>NUCLEOTIDE SEQUENCE [LARGE SCALE GENOMIC DNA]</scope>
    <source>
        <strain evidence="6">CGMCC 1.12041</strain>
    </source>
</reference>
<dbReference type="Pfam" id="PF00294">
    <property type="entry name" value="PfkB"/>
    <property type="match status" value="1"/>
</dbReference>
<evidence type="ECO:0000256" key="1">
    <source>
        <dbReference type="ARBA" id="ARBA00010688"/>
    </source>
</evidence>
<dbReference type="InterPro" id="IPR011611">
    <property type="entry name" value="PfkB_dom"/>
</dbReference>
<evidence type="ECO:0000313" key="5">
    <source>
        <dbReference type="EMBL" id="SFD19060.1"/>
    </source>
</evidence>
<accession>A0A1I1QLU8</accession>
<name>A0A1I1QLU8_9BURK</name>
<dbReference type="Proteomes" id="UP000198639">
    <property type="component" value="Unassembled WGS sequence"/>
</dbReference>
<comment type="similarity">
    <text evidence="1">Belongs to the carbohydrate kinase PfkB family.</text>
</comment>
<dbReference type="Gene3D" id="3.40.1190.20">
    <property type="match status" value="1"/>
</dbReference>
<dbReference type="InterPro" id="IPR050306">
    <property type="entry name" value="PfkB_Carbo_kinase"/>
</dbReference>
<evidence type="ECO:0000313" key="6">
    <source>
        <dbReference type="Proteomes" id="UP000198639"/>
    </source>
</evidence>
<dbReference type="AlphaFoldDB" id="A0A1I1QLU8"/>
<dbReference type="RefSeq" id="WP_091875466.1">
    <property type="nucleotide sequence ID" value="NZ_FOLD01000018.1"/>
</dbReference>
<evidence type="ECO:0000256" key="3">
    <source>
        <dbReference type="ARBA" id="ARBA00022777"/>
    </source>
</evidence>
<evidence type="ECO:0000259" key="4">
    <source>
        <dbReference type="Pfam" id="PF00294"/>
    </source>
</evidence>